<evidence type="ECO:0000256" key="1">
    <source>
        <dbReference type="SAM" id="MobiDB-lite"/>
    </source>
</evidence>
<dbReference type="AlphaFoldDB" id="A0A5C1AJU8"/>
<reference evidence="3" key="1">
    <citation type="submission" date="2019-08" db="EMBL/GenBank/DDBJ databases">
        <title>Limnoglobus roseus gen. nov., sp. nov., a novel freshwater planctomycete with a giant genome from the family Gemmataceae.</title>
        <authorList>
            <person name="Kulichevskaya I.S."/>
            <person name="Naumoff D.G."/>
            <person name="Miroshnikov K."/>
            <person name="Ivanova A."/>
            <person name="Philippov D.A."/>
            <person name="Hakobyan A."/>
            <person name="Rijpstra I.C."/>
            <person name="Sinninghe Damste J.S."/>
            <person name="Liesack W."/>
            <person name="Dedysh S.N."/>
        </authorList>
    </citation>
    <scope>NUCLEOTIDE SEQUENCE [LARGE SCALE GENOMIC DNA]</scope>
    <source>
        <strain evidence="3">PX52</strain>
    </source>
</reference>
<dbReference type="Proteomes" id="UP000324974">
    <property type="component" value="Chromosome"/>
</dbReference>
<sequence length="134" mass="14434">MSDSIRLLYRLAKESAEYLHTAAECRPDDVPDLLGILARTVKQIWSNRGQLPCAEREMIRLVGEAVEGAARRQITPAIAAALKELVYESLGAAGLSSDRGKRAHALASALKWAHDRASGPTPHLNQALADVPVG</sequence>
<accession>A0A5C1AJU8</accession>
<dbReference type="EMBL" id="CP042425">
    <property type="protein sequence ID" value="QEL19481.1"/>
    <property type="molecule type" value="Genomic_DNA"/>
</dbReference>
<dbReference type="RefSeq" id="WP_149113865.1">
    <property type="nucleotide sequence ID" value="NZ_CP042425.1"/>
</dbReference>
<evidence type="ECO:0000313" key="3">
    <source>
        <dbReference type="Proteomes" id="UP000324974"/>
    </source>
</evidence>
<dbReference type="KEGG" id="lrs:PX52LOC_06554"/>
<keyword evidence="3" id="KW-1185">Reference proteome</keyword>
<organism evidence="2 3">
    <name type="scientific">Limnoglobus roseus</name>
    <dbReference type="NCBI Taxonomy" id="2598579"/>
    <lineage>
        <taxon>Bacteria</taxon>
        <taxon>Pseudomonadati</taxon>
        <taxon>Planctomycetota</taxon>
        <taxon>Planctomycetia</taxon>
        <taxon>Gemmatales</taxon>
        <taxon>Gemmataceae</taxon>
        <taxon>Limnoglobus</taxon>
    </lineage>
</organism>
<proteinExistence type="predicted"/>
<evidence type="ECO:0000313" key="2">
    <source>
        <dbReference type="EMBL" id="QEL19481.1"/>
    </source>
</evidence>
<protein>
    <submittedName>
        <fullName evidence="2">Uncharacterized protein</fullName>
    </submittedName>
</protein>
<feature type="region of interest" description="Disordered" evidence="1">
    <location>
        <begin position="115"/>
        <end position="134"/>
    </location>
</feature>
<gene>
    <name evidence="2" type="ORF">PX52LOC_06554</name>
</gene>
<name>A0A5C1AJU8_9BACT</name>